<evidence type="ECO:0000313" key="2">
    <source>
        <dbReference type="EMBL" id="GGN96088.1"/>
    </source>
</evidence>
<evidence type="ECO:0000256" key="1">
    <source>
        <dbReference type="SAM" id="Phobius"/>
    </source>
</evidence>
<proteinExistence type="predicted"/>
<keyword evidence="3" id="KW-1185">Reference proteome</keyword>
<feature type="transmembrane region" description="Helical" evidence="1">
    <location>
        <begin position="72"/>
        <end position="89"/>
    </location>
</feature>
<protein>
    <submittedName>
        <fullName evidence="2">Uncharacterized protein</fullName>
    </submittedName>
</protein>
<keyword evidence="1" id="KW-0472">Membrane</keyword>
<accession>A0A830GL59</accession>
<feature type="transmembrane region" description="Helical" evidence="1">
    <location>
        <begin position="12"/>
        <end position="36"/>
    </location>
</feature>
<comment type="caution">
    <text evidence="2">The sequence shown here is derived from an EMBL/GenBank/DDBJ whole genome shotgun (WGS) entry which is preliminary data.</text>
</comment>
<dbReference type="RefSeq" id="WP_188997903.1">
    <property type="nucleotide sequence ID" value="NZ_BMOU01000004.1"/>
</dbReference>
<dbReference type="AlphaFoldDB" id="A0A830GL59"/>
<name>A0A830GL59_9EURY</name>
<sequence>MNPSQGDVVDAFRTIVLGPFMAFAIGILFLMVARIYGLLKPAGMSGPFAEAYQFLGASLSISYGLFQLASSIGTLVAFAVIGFFFYNLFTGSGGTGRGGLGGR</sequence>
<keyword evidence="1" id="KW-0812">Transmembrane</keyword>
<dbReference type="EMBL" id="BMOU01000004">
    <property type="protein sequence ID" value="GGN96088.1"/>
    <property type="molecule type" value="Genomic_DNA"/>
</dbReference>
<keyword evidence="1" id="KW-1133">Transmembrane helix</keyword>
<reference evidence="2" key="1">
    <citation type="journal article" date="2014" name="Int. J. Syst. Evol. Microbiol.">
        <title>Complete genome sequence of Corynebacterium casei LMG S-19264T (=DSM 44701T), isolated from a smear-ripened cheese.</title>
        <authorList>
            <consortium name="US DOE Joint Genome Institute (JGI-PGF)"/>
            <person name="Walter F."/>
            <person name="Albersmeier A."/>
            <person name="Kalinowski J."/>
            <person name="Ruckert C."/>
        </authorList>
    </citation>
    <scope>NUCLEOTIDE SEQUENCE</scope>
    <source>
        <strain evidence="2">JCM 17820</strain>
    </source>
</reference>
<reference evidence="2" key="2">
    <citation type="submission" date="2020-09" db="EMBL/GenBank/DDBJ databases">
        <authorList>
            <person name="Sun Q."/>
            <person name="Ohkuma M."/>
        </authorList>
    </citation>
    <scope>NUCLEOTIDE SEQUENCE</scope>
    <source>
        <strain evidence="2">JCM 17820</strain>
    </source>
</reference>
<evidence type="ECO:0000313" key="3">
    <source>
        <dbReference type="Proteomes" id="UP000605784"/>
    </source>
</evidence>
<dbReference type="Proteomes" id="UP000605784">
    <property type="component" value="Unassembled WGS sequence"/>
</dbReference>
<organism evidence="2 3">
    <name type="scientific">Haloarcula pellucida</name>
    <dbReference type="NCBI Taxonomy" id="1427151"/>
    <lineage>
        <taxon>Archaea</taxon>
        <taxon>Methanobacteriati</taxon>
        <taxon>Methanobacteriota</taxon>
        <taxon>Stenosarchaea group</taxon>
        <taxon>Halobacteria</taxon>
        <taxon>Halobacteriales</taxon>
        <taxon>Haloarculaceae</taxon>
        <taxon>Haloarcula</taxon>
    </lineage>
</organism>
<gene>
    <name evidence="2" type="ORF">GCM10009030_23970</name>
</gene>